<sequence>MSDTDDFSEEEIAAVRQHADRQHLAGQEERRANLARLGLWDAPRLTFNARGMKIRAMLIGDPNSSEAELAVMFPYLFGENNPEQKAKLEQRLLELGLAWVTEQGFVFLNARGDKVMRDVRWLRH</sequence>
<dbReference type="Proteomes" id="UP000220768">
    <property type="component" value="Unassembled WGS sequence"/>
</dbReference>
<organism evidence="1 2">
    <name type="scientific">Rhizobium chutanense</name>
    <dbReference type="NCBI Taxonomy" id="2035448"/>
    <lineage>
        <taxon>Bacteria</taxon>
        <taxon>Pseudomonadati</taxon>
        <taxon>Pseudomonadota</taxon>
        <taxon>Alphaproteobacteria</taxon>
        <taxon>Hyphomicrobiales</taxon>
        <taxon>Rhizobiaceae</taxon>
        <taxon>Rhizobium/Agrobacterium group</taxon>
        <taxon>Rhizobium</taxon>
    </lineage>
</organism>
<comment type="caution">
    <text evidence="1">The sequence shown here is derived from an EMBL/GenBank/DDBJ whole genome shotgun (WGS) entry which is preliminary data.</text>
</comment>
<evidence type="ECO:0000313" key="1">
    <source>
        <dbReference type="EMBL" id="PDT03655.1"/>
    </source>
</evidence>
<keyword evidence="2" id="KW-1185">Reference proteome</keyword>
<proteinExistence type="predicted"/>
<evidence type="ECO:0000313" key="2">
    <source>
        <dbReference type="Proteomes" id="UP000220768"/>
    </source>
</evidence>
<dbReference type="AlphaFoldDB" id="A0A2A6JC06"/>
<dbReference type="EMBL" id="NWSV01000007">
    <property type="protein sequence ID" value="PDT03655.1"/>
    <property type="molecule type" value="Genomic_DNA"/>
</dbReference>
<name>A0A2A6JC06_9HYPH</name>
<protein>
    <submittedName>
        <fullName evidence="1">Uncharacterized protein</fullName>
    </submittedName>
</protein>
<reference evidence="1 2" key="1">
    <citation type="submission" date="2017-09" db="EMBL/GenBank/DDBJ databases">
        <title>Comparative genomics of rhizobia isolated from Phaseolus vulgaris in China.</title>
        <authorList>
            <person name="Tong W."/>
        </authorList>
    </citation>
    <scope>NUCLEOTIDE SEQUENCE [LARGE SCALE GENOMIC DNA]</scope>
    <source>
        <strain evidence="1 2">C5</strain>
    </source>
</reference>
<dbReference type="RefSeq" id="WP_097612688.1">
    <property type="nucleotide sequence ID" value="NZ_NWSV01000007.1"/>
</dbReference>
<accession>A0A2A6JC06</accession>
<gene>
    <name evidence="1" type="ORF">CO666_13880</name>
</gene>